<proteinExistence type="predicted"/>
<sequence>MFLDLLHALLDQAARAVPDGGAPALLGDLARTVSAVATLVQLLRQPGRRRARRVVEPGMTFITSGVAAAGIKATGSVTSALIGRYRPTGVPRLGSREDRAEAYRRLLDASTRSFGYAYQFAHLRREARRAADKVLLGQLPQMWEITSELMSALHGVRLCGTVPVIAAAEELVAATSDLELNEKNGERFQQQAEAVVAAQGAFLDACREDLAYATKRWQLLRRYQERRFLRQQIGR</sequence>
<dbReference type="RefSeq" id="WP_307112367.1">
    <property type="nucleotide sequence ID" value="NZ_JAURUE010000003.1"/>
</dbReference>
<organism evidence="1 2">
    <name type="scientific">Streptomyces demainii</name>
    <dbReference type="NCBI Taxonomy" id="588122"/>
    <lineage>
        <taxon>Bacteria</taxon>
        <taxon>Bacillati</taxon>
        <taxon>Actinomycetota</taxon>
        <taxon>Actinomycetes</taxon>
        <taxon>Kitasatosporales</taxon>
        <taxon>Streptomycetaceae</taxon>
        <taxon>Streptomyces</taxon>
    </lineage>
</organism>
<accession>A0ABT9L6N5</accession>
<dbReference type="EMBL" id="JAURUE010000003">
    <property type="protein sequence ID" value="MDP9616375.1"/>
    <property type="molecule type" value="Genomic_DNA"/>
</dbReference>
<name>A0ABT9L6N5_9ACTN</name>
<evidence type="ECO:0000313" key="2">
    <source>
        <dbReference type="Proteomes" id="UP001234880"/>
    </source>
</evidence>
<comment type="caution">
    <text evidence="1">The sequence shown here is derived from an EMBL/GenBank/DDBJ whole genome shotgun (WGS) entry which is preliminary data.</text>
</comment>
<dbReference type="Proteomes" id="UP001234880">
    <property type="component" value="Unassembled WGS sequence"/>
</dbReference>
<evidence type="ECO:0000313" key="1">
    <source>
        <dbReference type="EMBL" id="MDP9616375.1"/>
    </source>
</evidence>
<protein>
    <submittedName>
        <fullName evidence="1">Uncharacterized protein</fullName>
    </submittedName>
</protein>
<reference evidence="1 2" key="1">
    <citation type="submission" date="2023-07" db="EMBL/GenBank/DDBJ databases">
        <title>Sequencing the genomes of 1000 actinobacteria strains.</title>
        <authorList>
            <person name="Klenk H.-P."/>
        </authorList>
    </citation>
    <scope>NUCLEOTIDE SEQUENCE [LARGE SCALE GENOMIC DNA]</scope>
    <source>
        <strain evidence="1 2">DSM 41600</strain>
    </source>
</reference>
<gene>
    <name evidence="1" type="ORF">JOF35_008733</name>
</gene>
<keyword evidence="2" id="KW-1185">Reference proteome</keyword>